<evidence type="ECO:0000313" key="2">
    <source>
        <dbReference type="EMBL" id="KIK51509.1"/>
    </source>
</evidence>
<keyword evidence="3" id="KW-1185">Reference proteome</keyword>
<dbReference type="Proteomes" id="UP000053593">
    <property type="component" value="Unassembled WGS sequence"/>
</dbReference>
<sequence>MPSRKNKVLNDTLELKEQRLVALCQEVELCKQKSVRPQNKAQSDCAQEKKEKEILSLEAEIAAMRSPSNDSNLVARDLECPSTSIFPSSHNPEPNLNGQTQKLIEAGTSASALKGPSFPTQVHENGLVEAQNVNYALKETLVSKINNGQPSDITADAVPSQFQTEEEPETSVVAQNDQLFQSGGSKKLTAETESTNEALKGILPQMAETISIDSEHLAGDHAADGQPNLEYGPRHEERSMPAKPDEQNGRLFLTSGDGIHATDPQNKDEGPKPFGPNLKPDQNQEIAGSEIDVTSHVGQILDQAIFGGAPSSASVTEANTQFSRFSIPEPQSSEGRALWAGWWYMRNIQSVPSELPVSSSSTNEEGSTAQSDVKSVFTCPNPSLLPTFPAQDALPTRMIPEARVIIEDSVLTSSGSAIAEGEFSRMETAINPAVLRAMGNGSVALSPRVNKVVESEQGKFCSNDDHVNDKLTELFAIAKVNGLTLIPFKTKDNDEVDIAAFAQASADASKKKPAARNGGKRTRKQKNAKIEDDSNQLVEGIAPTEDEEQHALGEGKVPAKKRKINQDDEEYGLEMDAEEDTEALKALKSTGGDAGSAKGSRKKIIEYEEKVALARDILNKSTCLSR</sequence>
<name>A0A0D0BPK2_9AGAR</name>
<evidence type="ECO:0000256" key="1">
    <source>
        <dbReference type="SAM" id="MobiDB-lite"/>
    </source>
</evidence>
<proteinExistence type="predicted"/>
<feature type="region of interest" description="Disordered" evidence="1">
    <location>
        <begin position="219"/>
        <end position="283"/>
    </location>
</feature>
<feature type="region of interest" description="Disordered" evidence="1">
    <location>
        <begin position="505"/>
        <end position="568"/>
    </location>
</feature>
<gene>
    <name evidence="2" type="ORF">GYMLUDRAFT_64796</name>
</gene>
<protein>
    <submittedName>
        <fullName evidence="2">Unplaced genomic scaffold GYMLUscaffold_114, whole genome shotgun sequence</fullName>
    </submittedName>
</protein>
<dbReference type="AlphaFoldDB" id="A0A0D0BPK2"/>
<dbReference type="EMBL" id="KN834862">
    <property type="protein sequence ID" value="KIK51509.1"/>
    <property type="molecule type" value="Genomic_DNA"/>
</dbReference>
<evidence type="ECO:0000313" key="3">
    <source>
        <dbReference type="Proteomes" id="UP000053593"/>
    </source>
</evidence>
<feature type="compositionally biased region" description="Basic and acidic residues" evidence="1">
    <location>
        <begin position="232"/>
        <end position="248"/>
    </location>
</feature>
<accession>A0A0D0BPK2</accession>
<feature type="compositionally biased region" description="Basic residues" evidence="1">
    <location>
        <begin position="511"/>
        <end position="527"/>
    </location>
</feature>
<organism evidence="2 3">
    <name type="scientific">Collybiopsis luxurians FD-317 M1</name>
    <dbReference type="NCBI Taxonomy" id="944289"/>
    <lineage>
        <taxon>Eukaryota</taxon>
        <taxon>Fungi</taxon>
        <taxon>Dikarya</taxon>
        <taxon>Basidiomycota</taxon>
        <taxon>Agaricomycotina</taxon>
        <taxon>Agaricomycetes</taxon>
        <taxon>Agaricomycetidae</taxon>
        <taxon>Agaricales</taxon>
        <taxon>Marasmiineae</taxon>
        <taxon>Omphalotaceae</taxon>
        <taxon>Collybiopsis</taxon>
        <taxon>Collybiopsis luxurians</taxon>
    </lineage>
</organism>
<dbReference type="HOGENOM" id="CLU_379489_0_0_1"/>
<reference evidence="2 3" key="1">
    <citation type="submission" date="2014-04" db="EMBL/GenBank/DDBJ databases">
        <title>Evolutionary Origins and Diversification of the Mycorrhizal Mutualists.</title>
        <authorList>
            <consortium name="DOE Joint Genome Institute"/>
            <consortium name="Mycorrhizal Genomics Consortium"/>
            <person name="Kohler A."/>
            <person name="Kuo A."/>
            <person name="Nagy L.G."/>
            <person name="Floudas D."/>
            <person name="Copeland A."/>
            <person name="Barry K.W."/>
            <person name="Cichocki N."/>
            <person name="Veneault-Fourrey C."/>
            <person name="LaButti K."/>
            <person name="Lindquist E.A."/>
            <person name="Lipzen A."/>
            <person name="Lundell T."/>
            <person name="Morin E."/>
            <person name="Murat C."/>
            <person name="Riley R."/>
            <person name="Ohm R."/>
            <person name="Sun H."/>
            <person name="Tunlid A."/>
            <person name="Henrissat B."/>
            <person name="Grigoriev I.V."/>
            <person name="Hibbett D.S."/>
            <person name="Martin F."/>
        </authorList>
    </citation>
    <scope>NUCLEOTIDE SEQUENCE [LARGE SCALE GENOMIC DNA]</scope>
    <source>
        <strain evidence="2 3">FD-317 M1</strain>
    </source>
</reference>